<dbReference type="EMBL" id="SOAX01000006">
    <property type="protein sequence ID" value="TDT38532.1"/>
    <property type="molecule type" value="Genomic_DNA"/>
</dbReference>
<accession>A0A4R7JKL3</accession>
<dbReference type="PANTHER" id="PTHR42695">
    <property type="entry name" value="GLUTAMINE AMIDOTRANSFERASE YLR126C-RELATED"/>
    <property type="match status" value="1"/>
</dbReference>
<dbReference type="CDD" id="cd01741">
    <property type="entry name" value="GATase1_1"/>
    <property type="match status" value="1"/>
</dbReference>
<dbReference type="InterPro" id="IPR017926">
    <property type="entry name" value="GATASE"/>
</dbReference>
<gene>
    <name evidence="2" type="ORF">DES49_2509</name>
</gene>
<dbReference type="InterPro" id="IPR044992">
    <property type="entry name" value="ChyE-like"/>
</dbReference>
<dbReference type="PANTHER" id="PTHR42695:SF5">
    <property type="entry name" value="GLUTAMINE AMIDOTRANSFERASE YLR126C-RELATED"/>
    <property type="match status" value="1"/>
</dbReference>
<dbReference type="InterPro" id="IPR029062">
    <property type="entry name" value="Class_I_gatase-like"/>
</dbReference>
<dbReference type="PROSITE" id="PS51273">
    <property type="entry name" value="GATASE_TYPE_1"/>
    <property type="match status" value="1"/>
</dbReference>
<evidence type="ECO:0000313" key="2">
    <source>
        <dbReference type="EMBL" id="TDT38532.1"/>
    </source>
</evidence>
<evidence type="ECO:0000259" key="1">
    <source>
        <dbReference type="Pfam" id="PF00117"/>
    </source>
</evidence>
<dbReference type="Gene3D" id="3.40.50.880">
    <property type="match status" value="1"/>
</dbReference>
<dbReference type="AlphaFoldDB" id="A0A4R7JKL3"/>
<dbReference type="GO" id="GO:0005829">
    <property type="term" value="C:cytosol"/>
    <property type="evidence" value="ECO:0007669"/>
    <property type="project" value="TreeGrafter"/>
</dbReference>
<proteinExistence type="predicted"/>
<keyword evidence="3" id="KW-1185">Reference proteome</keyword>
<protein>
    <submittedName>
        <fullName evidence="2">GMP synthase (Glutamine-hydrolysing)</fullName>
    </submittedName>
</protein>
<feature type="domain" description="Glutamine amidotransferase" evidence="1">
    <location>
        <begin position="49"/>
        <end position="198"/>
    </location>
</feature>
<reference evidence="2 3" key="1">
    <citation type="submission" date="2019-03" db="EMBL/GenBank/DDBJ databases">
        <title>Genomic Encyclopedia of Type Strains, Phase IV (KMG-IV): sequencing the most valuable type-strain genomes for metagenomic binning, comparative biology and taxonomic classification.</title>
        <authorList>
            <person name="Goeker M."/>
        </authorList>
    </citation>
    <scope>NUCLEOTIDE SEQUENCE [LARGE SCALE GENOMIC DNA]</scope>
    <source>
        <strain evidence="2 3">DSM 15505</strain>
    </source>
</reference>
<sequence length="246" mass="27040">MIRVNADKGIRSMSRKAIAIRHLAFEDLGLLEPLLLRHGYRVSYREAGVDDLKRIEQEKPDVLIILGAPISVNDPMRYPFLEDEFRLVSELAGAGTAVLGICLGAQVIARSWGAPVTPMTGKEIGFSSLELTEAGQDSVLAPLADGHDVLHWHGEECALLTMAPSLAETGMCNNQAFQPVPHVLGLQFHLEVTLSSFERWLIGHCAELEAAGLDVSALRERARECLPALEPVASEVFERWLAQIER</sequence>
<dbReference type="Pfam" id="PF00117">
    <property type="entry name" value="GATase"/>
    <property type="match status" value="1"/>
</dbReference>
<name>A0A4R7JKL3_9GAMM</name>
<dbReference type="NCBIfam" id="NF005458">
    <property type="entry name" value="PRK07053.1"/>
    <property type="match status" value="1"/>
</dbReference>
<organism evidence="2 3">
    <name type="scientific">Halospina denitrificans</name>
    <dbReference type="NCBI Taxonomy" id="332522"/>
    <lineage>
        <taxon>Bacteria</taxon>
        <taxon>Pseudomonadati</taxon>
        <taxon>Pseudomonadota</taxon>
        <taxon>Gammaproteobacteria</taxon>
        <taxon>Halospina</taxon>
    </lineage>
</organism>
<comment type="caution">
    <text evidence="2">The sequence shown here is derived from an EMBL/GenBank/DDBJ whole genome shotgun (WGS) entry which is preliminary data.</text>
</comment>
<dbReference type="SUPFAM" id="SSF52317">
    <property type="entry name" value="Class I glutamine amidotransferase-like"/>
    <property type="match status" value="1"/>
</dbReference>
<dbReference type="Proteomes" id="UP000295830">
    <property type="component" value="Unassembled WGS sequence"/>
</dbReference>
<evidence type="ECO:0000313" key="3">
    <source>
        <dbReference type="Proteomes" id="UP000295830"/>
    </source>
</evidence>